<name>A0A1M6PQU8_9BACT</name>
<dbReference type="Proteomes" id="UP000184510">
    <property type="component" value="Unassembled WGS sequence"/>
</dbReference>
<dbReference type="Gene3D" id="2.40.160.180">
    <property type="entry name" value="Carbohydrate-selective porin OprB"/>
    <property type="match status" value="1"/>
</dbReference>
<dbReference type="STRING" id="1123071.SAMN02745181_3265"/>
<organism evidence="3 4">
    <name type="scientific">Rubritalea squalenifaciens DSM 18772</name>
    <dbReference type="NCBI Taxonomy" id="1123071"/>
    <lineage>
        <taxon>Bacteria</taxon>
        <taxon>Pseudomonadati</taxon>
        <taxon>Verrucomicrobiota</taxon>
        <taxon>Verrucomicrobiia</taxon>
        <taxon>Verrucomicrobiales</taxon>
        <taxon>Rubritaleaceae</taxon>
        <taxon>Rubritalea</taxon>
    </lineage>
</organism>
<feature type="signal peptide" evidence="2">
    <location>
        <begin position="1"/>
        <end position="21"/>
    </location>
</feature>
<feature type="chain" id="PRO_5011829232" evidence="2">
    <location>
        <begin position="22"/>
        <end position="430"/>
    </location>
</feature>
<comment type="similarity">
    <text evidence="1 2">Belongs to the OprB family.</text>
</comment>
<reference evidence="3 4" key="1">
    <citation type="submission" date="2016-11" db="EMBL/GenBank/DDBJ databases">
        <authorList>
            <person name="Jaros S."/>
            <person name="Januszkiewicz K."/>
            <person name="Wedrychowicz H."/>
        </authorList>
    </citation>
    <scope>NUCLEOTIDE SEQUENCE [LARGE SCALE GENOMIC DNA]</scope>
    <source>
        <strain evidence="3 4">DSM 18772</strain>
    </source>
</reference>
<dbReference type="InterPro" id="IPR007049">
    <property type="entry name" value="Carb-sel_porin_OprB"/>
</dbReference>
<dbReference type="PANTHER" id="PTHR37944:SF1">
    <property type="entry name" value="PORIN B"/>
    <property type="match status" value="1"/>
</dbReference>
<accession>A0A1M6PQU8</accession>
<protein>
    <submittedName>
        <fullName evidence="3">Porin</fullName>
    </submittedName>
</protein>
<gene>
    <name evidence="3" type="ORF">SAMN02745181_3265</name>
</gene>
<dbReference type="InParanoid" id="A0A1M6PQU8"/>
<dbReference type="GO" id="GO:0016020">
    <property type="term" value="C:membrane"/>
    <property type="evidence" value="ECO:0007669"/>
    <property type="project" value="InterPro"/>
</dbReference>
<dbReference type="GO" id="GO:0008643">
    <property type="term" value="P:carbohydrate transport"/>
    <property type="evidence" value="ECO:0007669"/>
    <property type="project" value="InterPro"/>
</dbReference>
<dbReference type="PANTHER" id="PTHR37944">
    <property type="entry name" value="PORIN B"/>
    <property type="match status" value="1"/>
</dbReference>
<evidence type="ECO:0000256" key="1">
    <source>
        <dbReference type="ARBA" id="ARBA00008769"/>
    </source>
</evidence>
<dbReference type="GO" id="GO:0015288">
    <property type="term" value="F:porin activity"/>
    <property type="evidence" value="ECO:0007669"/>
    <property type="project" value="InterPro"/>
</dbReference>
<proteinExistence type="inferred from homology"/>
<evidence type="ECO:0000313" key="4">
    <source>
        <dbReference type="Proteomes" id="UP000184510"/>
    </source>
</evidence>
<sequence length="430" mass="46001">MTKTIVTSGIISLGLPLFLYAGSQETPTPDATQDLWEGHLAGDMFGLRPCLAKHGIKLDLTATNFYYGVVDGSADFIGGKDGDDVAFGGKVDLHLNVDGHKAGLWQGLFISIHGEYRYGDSTRQAGALTPVNAGMLSPSDNSDAFAFTNVVITQAFSESVLLSLGKFNTIDLADKTFLGGFGYEGFMNTSFVAPPIAGRTVPISTLGAIVSVLDGGKPKFNIGIIDSDSPETSSGFDGLSSDEMTFLADYTFYTKIGGKDGTHTISGTYSTIDAFSLDASDYLRPPSNPGITPSFKDDSWQISYTFEQFICQDASDTKKGWGVFGMFAFSDGNPNPFEYSAVLGIAANGVSPARPNDNFGFGLFWNGVSDDLKKSLDAVVDVDDEYGAELFYDAAITPWFRLGADVQVVNPVFADNDTAVFLGLRSRVIF</sequence>
<dbReference type="Pfam" id="PF04966">
    <property type="entry name" value="OprB"/>
    <property type="match status" value="1"/>
</dbReference>
<keyword evidence="2" id="KW-0732">Signal</keyword>
<keyword evidence="4" id="KW-1185">Reference proteome</keyword>
<dbReference type="RefSeq" id="WP_143184809.1">
    <property type="nucleotide sequence ID" value="NZ_FQYR01000005.1"/>
</dbReference>
<evidence type="ECO:0000256" key="2">
    <source>
        <dbReference type="RuleBase" id="RU363072"/>
    </source>
</evidence>
<dbReference type="InterPro" id="IPR052932">
    <property type="entry name" value="OprB_Porin"/>
</dbReference>
<dbReference type="AlphaFoldDB" id="A0A1M6PQU8"/>
<dbReference type="EMBL" id="FQYR01000005">
    <property type="protein sequence ID" value="SHK10272.1"/>
    <property type="molecule type" value="Genomic_DNA"/>
</dbReference>
<dbReference type="InterPro" id="IPR038673">
    <property type="entry name" value="OprB_sf"/>
</dbReference>
<dbReference type="OrthoDB" id="177316at2"/>
<evidence type="ECO:0000313" key="3">
    <source>
        <dbReference type="EMBL" id="SHK10272.1"/>
    </source>
</evidence>